<comment type="caution">
    <text evidence="1">The sequence shown here is derived from an EMBL/GenBank/DDBJ whole genome shotgun (WGS) entry which is preliminary data.</text>
</comment>
<dbReference type="Proteomes" id="UP001307168">
    <property type="component" value="Unassembled WGS sequence"/>
</dbReference>
<reference evidence="1 2" key="1">
    <citation type="submission" date="2023-03" db="EMBL/GenBank/DDBJ databases">
        <title>Bacillus Genome Sequencing.</title>
        <authorList>
            <person name="Dunlap C."/>
        </authorList>
    </citation>
    <scope>NUCLEOTIDE SEQUENCE [LARGE SCALE GENOMIC DNA]</scope>
    <source>
        <strain evidence="1 2">B-41290</strain>
    </source>
</reference>
<keyword evidence="2" id="KW-1185">Reference proteome</keyword>
<name>A0AAW9N5N3_9BACI</name>
<protein>
    <submittedName>
        <fullName evidence="1">P27 family phage terminase small subunit</fullName>
    </submittedName>
</protein>
<dbReference type="InterPro" id="IPR006448">
    <property type="entry name" value="Phage_term_ssu_P27"/>
</dbReference>
<dbReference type="EMBL" id="JARNBH010000002">
    <property type="protein sequence ID" value="MEC0271910.1"/>
    <property type="molecule type" value="Genomic_DNA"/>
</dbReference>
<proteinExistence type="predicted"/>
<gene>
    <name evidence="1" type="ORF">P4706_02275</name>
</gene>
<dbReference type="RefSeq" id="WP_202186706.1">
    <property type="nucleotide sequence ID" value="NZ_JARNBH010000002.1"/>
</dbReference>
<organism evidence="1 2">
    <name type="scientific">Peribacillus castrilensis</name>
    <dbReference type="NCBI Taxonomy" id="2897690"/>
    <lineage>
        <taxon>Bacteria</taxon>
        <taxon>Bacillati</taxon>
        <taxon>Bacillota</taxon>
        <taxon>Bacilli</taxon>
        <taxon>Bacillales</taxon>
        <taxon>Bacillaceae</taxon>
        <taxon>Peribacillus</taxon>
    </lineage>
</organism>
<dbReference type="AlphaFoldDB" id="A0AAW9N5N3"/>
<evidence type="ECO:0000313" key="1">
    <source>
        <dbReference type="EMBL" id="MEC0271910.1"/>
    </source>
</evidence>
<evidence type="ECO:0000313" key="2">
    <source>
        <dbReference type="Proteomes" id="UP001307168"/>
    </source>
</evidence>
<sequence>MAVKVKKLKKQLLSKIDQTDLMQVEKVERYINLVELFNNLDEDINKHGTMIEIINGSQQFNKPNPAIAEKVKISGSLLSIEKSFDFEIEEESKPSASDLI</sequence>
<accession>A0AAW9N5N3</accession>
<dbReference type="Pfam" id="PF05119">
    <property type="entry name" value="Terminase_4"/>
    <property type="match status" value="1"/>
</dbReference>